<organism evidence="1 2">
    <name type="scientific">Acinetobacter kyonggiensis</name>
    <dbReference type="NCBI Taxonomy" id="595670"/>
    <lineage>
        <taxon>Bacteria</taxon>
        <taxon>Pseudomonadati</taxon>
        <taxon>Pseudomonadota</taxon>
        <taxon>Gammaproteobacteria</taxon>
        <taxon>Moraxellales</taxon>
        <taxon>Moraxellaceae</taxon>
        <taxon>Acinetobacter</taxon>
    </lineage>
</organism>
<protein>
    <recommendedName>
        <fullName evidence="3">Transcriptional regulator</fullName>
    </recommendedName>
</protein>
<name>A0A1H3L6X4_9GAMM</name>
<dbReference type="Proteomes" id="UP000199035">
    <property type="component" value="Unassembled WGS sequence"/>
</dbReference>
<dbReference type="AlphaFoldDB" id="A0A1H3L6X4"/>
<evidence type="ECO:0000313" key="1">
    <source>
        <dbReference type="EMBL" id="SDY60153.1"/>
    </source>
</evidence>
<gene>
    <name evidence="1" type="ORF">SAMN05421643_11634</name>
</gene>
<reference evidence="2" key="1">
    <citation type="submission" date="2016-10" db="EMBL/GenBank/DDBJ databases">
        <authorList>
            <person name="Varghese N."/>
            <person name="Submissions S."/>
        </authorList>
    </citation>
    <scope>NUCLEOTIDE SEQUENCE [LARGE SCALE GENOMIC DNA]</scope>
    <source>
        <strain evidence="2">ANC 5109</strain>
    </source>
</reference>
<proteinExistence type="predicted"/>
<evidence type="ECO:0008006" key="3">
    <source>
        <dbReference type="Google" id="ProtNLM"/>
    </source>
</evidence>
<evidence type="ECO:0000313" key="2">
    <source>
        <dbReference type="Proteomes" id="UP000199035"/>
    </source>
</evidence>
<keyword evidence="2" id="KW-1185">Reference proteome</keyword>
<sequence>MKDQNQVDMRRNTGGKARVLSVGIDVLLAIRNTGVATASEVQQQVMQSVNIRSVQRYLNSMVQADLLYTGRSKLGEAKRYYLTGKAKQLFGVNA</sequence>
<dbReference type="EMBL" id="FNPK01000016">
    <property type="protein sequence ID" value="SDY60153.1"/>
    <property type="molecule type" value="Genomic_DNA"/>
</dbReference>
<accession>A0A1H3L6X4</accession>
<dbReference type="STRING" id="595670.SAMN05421643_11634"/>
<dbReference type="RefSeq" id="WP_227574730.1">
    <property type="nucleotide sequence ID" value="NZ_FNPK01000016.1"/>
</dbReference>